<feature type="non-terminal residue" evidence="1">
    <location>
        <position position="221"/>
    </location>
</feature>
<comment type="caution">
    <text evidence="1">The sequence shown here is derived from an EMBL/GenBank/DDBJ whole genome shotgun (WGS) entry which is preliminary data.</text>
</comment>
<evidence type="ECO:0000313" key="2">
    <source>
        <dbReference type="Proteomes" id="UP000789860"/>
    </source>
</evidence>
<sequence>MDGAFPGFSSGSGRHINPISEESINRIRGLFDDNDKIRKDSGSSLGFSSVTTPKKHSGFSSGSGRHVNPISEESINRIRGLFDDDEEICKDPGSLLGFSSVSTPMKLSGFSSGSGRHINPLSEESINRIRGLFDDDDEVCKDPRSLLGFSSVNTSKKLSGFSSDGGCYISPKKRKILHQNQNIINNQDCLPAVQPRIDYSEKRKILHKNQNIINSQACLPE</sequence>
<accession>A0ACA9N0A8</accession>
<protein>
    <submittedName>
        <fullName evidence="1">9864_t:CDS:1</fullName>
    </submittedName>
</protein>
<organism evidence="1 2">
    <name type="scientific">Scutellospora calospora</name>
    <dbReference type="NCBI Taxonomy" id="85575"/>
    <lineage>
        <taxon>Eukaryota</taxon>
        <taxon>Fungi</taxon>
        <taxon>Fungi incertae sedis</taxon>
        <taxon>Mucoromycota</taxon>
        <taxon>Glomeromycotina</taxon>
        <taxon>Glomeromycetes</taxon>
        <taxon>Diversisporales</taxon>
        <taxon>Gigasporaceae</taxon>
        <taxon>Scutellospora</taxon>
    </lineage>
</organism>
<dbReference type="EMBL" id="CAJVPM010016823">
    <property type="protein sequence ID" value="CAG8616347.1"/>
    <property type="molecule type" value="Genomic_DNA"/>
</dbReference>
<proteinExistence type="predicted"/>
<gene>
    <name evidence="1" type="ORF">SCALOS_LOCUS7486</name>
</gene>
<dbReference type="Proteomes" id="UP000789860">
    <property type="component" value="Unassembled WGS sequence"/>
</dbReference>
<keyword evidence="2" id="KW-1185">Reference proteome</keyword>
<name>A0ACA9N0A8_9GLOM</name>
<reference evidence="1" key="1">
    <citation type="submission" date="2021-06" db="EMBL/GenBank/DDBJ databases">
        <authorList>
            <person name="Kallberg Y."/>
            <person name="Tangrot J."/>
            <person name="Rosling A."/>
        </authorList>
    </citation>
    <scope>NUCLEOTIDE SEQUENCE</scope>
    <source>
        <strain evidence="1">AU212A</strain>
    </source>
</reference>
<evidence type="ECO:0000313" key="1">
    <source>
        <dbReference type="EMBL" id="CAG8616347.1"/>
    </source>
</evidence>